<keyword evidence="4" id="KW-0547">Nucleotide-binding</keyword>
<organism evidence="7 8">
    <name type="scientific">Fusobacterium ulcerans</name>
    <dbReference type="NCBI Taxonomy" id="861"/>
    <lineage>
        <taxon>Bacteria</taxon>
        <taxon>Fusobacteriati</taxon>
        <taxon>Fusobacteriota</taxon>
        <taxon>Fusobacteriia</taxon>
        <taxon>Fusobacteriales</taxon>
        <taxon>Fusobacteriaceae</taxon>
        <taxon>Fusobacterium</taxon>
    </lineage>
</organism>
<evidence type="ECO:0000256" key="4">
    <source>
        <dbReference type="ARBA" id="ARBA00022741"/>
    </source>
</evidence>
<name>A0AAX1TNZ3_9FUSO</name>
<dbReference type="KEGG" id="ful:C4N20_15885"/>
<protein>
    <recommendedName>
        <fullName evidence="2">ribonucleoside-diphosphate reductase</fullName>
        <ecNumber evidence="2">1.17.4.1</ecNumber>
    </recommendedName>
</protein>
<dbReference type="EMBL" id="LS483487">
    <property type="protein sequence ID" value="SQJ03999.1"/>
    <property type="molecule type" value="Genomic_DNA"/>
</dbReference>
<comment type="similarity">
    <text evidence="1">Belongs to the ribonucleoside diphosphate reductase class-2 family.</text>
</comment>
<evidence type="ECO:0000313" key="7">
    <source>
        <dbReference type="EMBL" id="SQJ03999.1"/>
    </source>
</evidence>
<dbReference type="RefSeq" id="WP_005980121.1">
    <property type="nucleotide sequence ID" value="NZ_BAABXY010000001.1"/>
</dbReference>
<evidence type="ECO:0000256" key="1">
    <source>
        <dbReference type="ARBA" id="ARBA00007405"/>
    </source>
</evidence>
<proteinExistence type="inferred from homology"/>
<evidence type="ECO:0000256" key="3">
    <source>
        <dbReference type="ARBA" id="ARBA00022634"/>
    </source>
</evidence>
<evidence type="ECO:0000256" key="2">
    <source>
        <dbReference type="ARBA" id="ARBA00012274"/>
    </source>
</evidence>
<dbReference type="GeneID" id="78456308"/>
<accession>A0AAX1TNZ3</accession>
<sequence length="81" mass="9321">MEIYKTNGVCAKEIGVEIEDGILRKVKFFGCCDGDSKAFEILLKDMKIDKIINDLYHIECRERGTSCMRELCKILMQLTGR</sequence>
<keyword evidence="3" id="KW-0237">DNA synthesis</keyword>
<dbReference type="Proteomes" id="UP000249008">
    <property type="component" value="Chromosome 1"/>
</dbReference>
<evidence type="ECO:0000256" key="5">
    <source>
        <dbReference type="ARBA" id="ARBA00047754"/>
    </source>
</evidence>
<gene>
    <name evidence="7" type="ORF">NCTC12112_01762</name>
</gene>
<dbReference type="GO" id="GO:0000166">
    <property type="term" value="F:nucleotide binding"/>
    <property type="evidence" value="ECO:0007669"/>
    <property type="project" value="UniProtKB-KW"/>
</dbReference>
<dbReference type="EC" id="1.17.4.1" evidence="2"/>
<dbReference type="NCBIfam" id="TIGR03905">
    <property type="entry name" value="TIGR03905_4_Cys"/>
    <property type="match status" value="1"/>
</dbReference>
<dbReference type="AlphaFoldDB" id="A0AAX1TNZ3"/>
<dbReference type="InterPro" id="IPR024434">
    <property type="entry name" value="TSCPD_dom"/>
</dbReference>
<dbReference type="Pfam" id="PF12637">
    <property type="entry name" value="TSCPD"/>
    <property type="match status" value="1"/>
</dbReference>
<dbReference type="GO" id="GO:0004748">
    <property type="term" value="F:ribonucleoside-diphosphate reductase activity, thioredoxin disulfide as acceptor"/>
    <property type="evidence" value="ECO:0007669"/>
    <property type="project" value="UniProtKB-EC"/>
</dbReference>
<evidence type="ECO:0000313" key="8">
    <source>
        <dbReference type="Proteomes" id="UP000249008"/>
    </source>
</evidence>
<evidence type="ECO:0000259" key="6">
    <source>
        <dbReference type="Pfam" id="PF12637"/>
    </source>
</evidence>
<dbReference type="InterPro" id="IPR023806">
    <property type="entry name" value="CHP03905"/>
</dbReference>
<comment type="catalytic activity">
    <reaction evidence="5">
        <text>a 2'-deoxyribonucleoside 5'-diphosphate + [thioredoxin]-disulfide + H2O = a ribonucleoside 5'-diphosphate + [thioredoxin]-dithiol</text>
        <dbReference type="Rhea" id="RHEA:23252"/>
        <dbReference type="Rhea" id="RHEA-COMP:10698"/>
        <dbReference type="Rhea" id="RHEA-COMP:10700"/>
        <dbReference type="ChEBI" id="CHEBI:15377"/>
        <dbReference type="ChEBI" id="CHEBI:29950"/>
        <dbReference type="ChEBI" id="CHEBI:50058"/>
        <dbReference type="ChEBI" id="CHEBI:57930"/>
        <dbReference type="ChEBI" id="CHEBI:73316"/>
        <dbReference type="EC" id="1.17.4.1"/>
    </reaction>
</comment>
<reference evidence="7 8" key="1">
    <citation type="submission" date="2018-06" db="EMBL/GenBank/DDBJ databases">
        <authorList>
            <consortium name="Pathogen Informatics"/>
            <person name="Doyle S."/>
        </authorList>
    </citation>
    <scope>NUCLEOTIDE SEQUENCE [LARGE SCALE GENOMIC DNA]</scope>
    <source>
        <strain evidence="7 8">NCTC12112</strain>
    </source>
</reference>
<feature type="domain" description="TSCPD" evidence="6">
    <location>
        <begin position="4"/>
        <end position="77"/>
    </location>
</feature>
<dbReference type="GO" id="GO:0071897">
    <property type="term" value="P:DNA biosynthetic process"/>
    <property type="evidence" value="ECO:0007669"/>
    <property type="project" value="UniProtKB-KW"/>
</dbReference>